<dbReference type="EMBL" id="FNNA01000004">
    <property type="protein sequence ID" value="SDX26715.1"/>
    <property type="molecule type" value="Genomic_DNA"/>
</dbReference>
<keyword evidence="7" id="KW-0407">Ion channel</keyword>
<evidence type="ECO:0000259" key="9">
    <source>
        <dbReference type="Pfam" id="PF07885"/>
    </source>
</evidence>
<organism evidence="10 11">
    <name type="scientific">Paracoccus sanguinis</name>
    <dbReference type="NCBI Taxonomy" id="1545044"/>
    <lineage>
        <taxon>Bacteria</taxon>
        <taxon>Pseudomonadati</taxon>
        <taxon>Pseudomonadota</taxon>
        <taxon>Alphaproteobacteria</taxon>
        <taxon>Rhodobacterales</taxon>
        <taxon>Paracoccaceae</taxon>
        <taxon>Paracoccus</taxon>
    </lineage>
</organism>
<evidence type="ECO:0000256" key="3">
    <source>
        <dbReference type="ARBA" id="ARBA00022692"/>
    </source>
</evidence>
<keyword evidence="5" id="KW-0406">Ion transport</keyword>
<evidence type="ECO:0000256" key="5">
    <source>
        <dbReference type="ARBA" id="ARBA00023065"/>
    </source>
</evidence>
<dbReference type="GO" id="GO:0030322">
    <property type="term" value="P:stabilization of membrane potential"/>
    <property type="evidence" value="ECO:0007669"/>
    <property type="project" value="TreeGrafter"/>
</dbReference>
<evidence type="ECO:0000256" key="2">
    <source>
        <dbReference type="ARBA" id="ARBA00022448"/>
    </source>
</evidence>
<keyword evidence="2" id="KW-0813">Transport</keyword>
<evidence type="ECO:0000313" key="10">
    <source>
        <dbReference type="EMBL" id="SDX26715.1"/>
    </source>
</evidence>
<dbReference type="Proteomes" id="UP000182944">
    <property type="component" value="Unassembled WGS sequence"/>
</dbReference>
<accession>A0A1H3AAX7</accession>
<feature type="transmembrane region" description="Helical" evidence="8">
    <location>
        <begin position="29"/>
        <end position="47"/>
    </location>
</feature>
<keyword evidence="11" id="KW-1185">Reference proteome</keyword>
<dbReference type="OrthoDB" id="9799090at2"/>
<proteinExistence type="predicted"/>
<evidence type="ECO:0000256" key="1">
    <source>
        <dbReference type="ARBA" id="ARBA00004141"/>
    </source>
</evidence>
<dbReference type="InterPro" id="IPR013099">
    <property type="entry name" value="K_chnl_dom"/>
</dbReference>
<dbReference type="STRING" id="1545044.SAMN05444276_10410"/>
<dbReference type="PANTHER" id="PTHR11003">
    <property type="entry name" value="POTASSIUM CHANNEL, SUBFAMILY K"/>
    <property type="match status" value="1"/>
</dbReference>
<dbReference type="SUPFAM" id="SSF81324">
    <property type="entry name" value="Voltage-gated potassium channels"/>
    <property type="match status" value="1"/>
</dbReference>
<dbReference type="AlphaFoldDB" id="A0A1H3AAX7"/>
<name>A0A1H3AAX7_9RHOB</name>
<feature type="transmembrane region" description="Helical" evidence="8">
    <location>
        <begin position="81"/>
        <end position="101"/>
    </location>
</feature>
<dbReference type="InterPro" id="IPR003280">
    <property type="entry name" value="2pore_dom_K_chnl"/>
</dbReference>
<evidence type="ECO:0000313" key="11">
    <source>
        <dbReference type="Proteomes" id="UP000182944"/>
    </source>
</evidence>
<dbReference type="PANTHER" id="PTHR11003:SF291">
    <property type="entry name" value="IP11374P"/>
    <property type="match status" value="1"/>
</dbReference>
<protein>
    <submittedName>
        <fullName evidence="10">Ion channel</fullName>
    </submittedName>
</protein>
<dbReference type="Gene3D" id="1.10.287.70">
    <property type="match status" value="1"/>
</dbReference>
<keyword evidence="4 8" id="KW-1133">Transmembrane helix</keyword>
<dbReference type="RefSeq" id="WP_052176500.1">
    <property type="nucleotide sequence ID" value="NZ_FNNA01000004.1"/>
</dbReference>
<evidence type="ECO:0000256" key="6">
    <source>
        <dbReference type="ARBA" id="ARBA00023136"/>
    </source>
</evidence>
<keyword evidence="3 8" id="KW-0812">Transmembrane</keyword>
<evidence type="ECO:0000256" key="8">
    <source>
        <dbReference type="SAM" id="Phobius"/>
    </source>
</evidence>
<reference evidence="11" key="1">
    <citation type="submission" date="2016-10" db="EMBL/GenBank/DDBJ databases">
        <authorList>
            <person name="Varghese N."/>
            <person name="Submissions S."/>
        </authorList>
    </citation>
    <scope>NUCLEOTIDE SEQUENCE [LARGE SCALE GENOMIC DNA]</scope>
    <source>
        <strain evidence="11">DSM 29303</strain>
    </source>
</reference>
<evidence type="ECO:0000256" key="4">
    <source>
        <dbReference type="ARBA" id="ARBA00022989"/>
    </source>
</evidence>
<dbReference type="GO" id="GO:0005886">
    <property type="term" value="C:plasma membrane"/>
    <property type="evidence" value="ECO:0007669"/>
    <property type="project" value="TreeGrafter"/>
</dbReference>
<gene>
    <name evidence="10" type="ORF">SAMN05444276_10410</name>
</gene>
<feature type="transmembrane region" description="Helical" evidence="8">
    <location>
        <begin position="52"/>
        <end position="69"/>
    </location>
</feature>
<keyword evidence="6 8" id="KW-0472">Membrane</keyword>
<dbReference type="Pfam" id="PF07885">
    <property type="entry name" value="Ion_trans_2"/>
    <property type="match status" value="1"/>
</dbReference>
<evidence type="ECO:0000256" key="7">
    <source>
        <dbReference type="ARBA" id="ARBA00023303"/>
    </source>
</evidence>
<comment type="subcellular location">
    <subcellularLocation>
        <location evidence="1">Membrane</location>
        <topology evidence="1">Multi-pass membrane protein</topology>
    </subcellularLocation>
</comment>
<dbReference type="GO" id="GO:0015271">
    <property type="term" value="F:outward rectifier potassium channel activity"/>
    <property type="evidence" value="ECO:0007669"/>
    <property type="project" value="TreeGrafter"/>
</dbReference>
<sequence>MASKGSRHGVRHGLAGLRFAFADPTVRSLPGLIPGLIAFGAVVYHWIEGWRLLAAACFLAITLATVGHGDFAPRTDAGKLFTIGFMLVGIGLFVALVSAVAERIITFRRTTP</sequence>
<feature type="domain" description="Potassium channel" evidence="9">
    <location>
        <begin position="36"/>
        <end position="104"/>
    </location>
</feature>
<dbReference type="GO" id="GO:0022841">
    <property type="term" value="F:potassium ion leak channel activity"/>
    <property type="evidence" value="ECO:0007669"/>
    <property type="project" value="TreeGrafter"/>
</dbReference>